<evidence type="ECO:0000313" key="2">
    <source>
        <dbReference type="EMBL" id="CAI9284529.1"/>
    </source>
</evidence>
<keyword evidence="3" id="KW-1185">Reference proteome</keyword>
<name>A0AA36E5W8_LACSI</name>
<feature type="region of interest" description="Disordered" evidence="1">
    <location>
        <begin position="13"/>
        <end position="47"/>
    </location>
</feature>
<gene>
    <name evidence="2" type="ORF">LSALG_LOCUS24050</name>
</gene>
<proteinExistence type="predicted"/>
<evidence type="ECO:0000256" key="1">
    <source>
        <dbReference type="SAM" id="MobiDB-lite"/>
    </source>
</evidence>
<dbReference type="EMBL" id="OX465081">
    <property type="protein sequence ID" value="CAI9284529.1"/>
    <property type="molecule type" value="Genomic_DNA"/>
</dbReference>
<dbReference type="Proteomes" id="UP001177003">
    <property type="component" value="Chromosome 5"/>
</dbReference>
<sequence length="111" mass="12655">MINYVPTNNKLINEYQKKPASGPRPLTPEMQKPLDEANNPKKGDLDENLRIAREADAREKELCDAQVTLETEKSIFPTLTIEHIMNEAVENPSIYWLDPVVSFDLENTLDS</sequence>
<feature type="compositionally biased region" description="Basic and acidic residues" evidence="1">
    <location>
        <begin position="32"/>
        <end position="47"/>
    </location>
</feature>
<accession>A0AA36E5W8</accession>
<dbReference type="AlphaFoldDB" id="A0AA36E5W8"/>
<evidence type="ECO:0000313" key="3">
    <source>
        <dbReference type="Proteomes" id="UP001177003"/>
    </source>
</evidence>
<organism evidence="2 3">
    <name type="scientific">Lactuca saligna</name>
    <name type="common">Willowleaf lettuce</name>
    <dbReference type="NCBI Taxonomy" id="75948"/>
    <lineage>
        <taxon>Eukaryota</taxon>
        <taxon>Viridiplantae</taxon>
        <taxon>Streptophyta</taxon>
        <taxon>Embryophyta</taxon>
        <taxon>Tracheophyta</taxon>
        <taxon>Spermatophyta</taxon>
        <taxon>Magnoliopsida</taxon>
        <taxon>eudicotyledons</taxon>
        <taxon>Gunneridae</taxon>
        <taxon>Pentapetalae</taxon>
        <taxon>asterids</taxon>
        <taxon>campanulids</taxon>
        <taxon>Asterales</taxon>
        <taxon>Asteraceae</taxon>
        <taxon>Cichorioideae</taxon>
        <taxon>Cichorieae</taxon>
        <taxon>Lactucinae</taxon>
        <taxon>Lactuca</taxon>
    </lineage>
</organism>
<protein>
    <submittedName>
        <fullName evidence="2">Uncharacterized protein</fullName>
    </submittedName>
</protein>
<reference evidence="2" key="1">
    <citation type="submission" date="2023-04" db="EMBL/GenBank/DDBJ databases">
        <authorList>
            <person name="Vijverberg K."/>
            <person name="Xiong W."/>
            <person name="Schranz E."/>
        </authorList>
    </citation>
    <scope>NUCLEOTIDE SEQUENCE</scope>
</reference>